<reference evidence="2" key="1">
    <citation type="submission" date="2020-07" db="EMBL/GenBank/DDBJ databases">
        <title>Huge and variable diversity of episymbiotic CPR bacteria and DPANN archaea in groundwater ecosystems.</title>
        <authorList>
            <person name="He C.Y."/>
            <person name="Keren R."/>
            <person name="Whittaker M."/>
            <person name="Farag I.F."/>
            <person name="Doudna J."/>
            <person name="Cate J.H.D."/>
            <person name="Banfield J.F."/>
        </authorList>
    </citation>
    <scope>NUCLEOTIDE SEQUENCE</scope>
    <source>
        <strain evidence="2">NC_groundwater_1664_Pr3_B-0.1um_52_9</strain>
    </source>
</reference>
<evidence type="ECO:0000313" key="3">
    <source>
        <dbReference type="Proteomes" id="UP000807825"/>
    </source>
</evidence>
<evidence type="ECO:0000313" key="2">
    <source>
        <dbReference type="EMBL" id="MBI5252766.1"/>
    </source>
</evidence>
<organism evidence="2 3">
    <name type="scientific">Desulfomonile tiedjei</name>
    <dbReference type="NCBI Taxonomy" id="2358"/>
    <lineage>
        <taxon>Bacteria</taxon>
        <taxon>Pseudomonadati</taxon>
        <taxon>Thermodesulfobacteriota</taxon>
        <taxon>Desulfomonilia</taxon>
        <taxon>Desulfomonilales</taxon>
        <taxon>Desulfomonilaceae</taxon>
        <taxon>Desulfomonile</taxon>
    </lineage>
</organism>
<evidence type="ECO:0000256" key="1">
    <source>
        <dbReference type="SAM" id="Coils"/>
    </source>
</evidence>
<protein>
    <recommendedName>
        <fullName evidence="4">PspA/IM30 family protein</fullName>
    </recommendedName>
</protein>
<comment type="caution">
    <text evidence="2">The sequence shown here is derived from an EMBL/GenBank/DDBJ whole genome shotgun (WGS) entry which is preliminary data.</text>
</comment>
<accession>A0A9D6Z962</accession>
<gene>
    <name evidence="2" type="ORF">HY912_24990</name>
</gene>
<proteinExistence type="predicted"/>
<dbReference type="EMBL" id="JACRDE010000646">
    <property type="protein sequence ID" value="MBI5252766.1"/>
    <property type="molecule type" value="Genomic_DNA"/>
</dbReference>
<feature type="coiled-coil region" evidence="1">
    <location>
        <begin position="121"/>
        <end position="148"/>
    </location>
</feature>
<dbReference type="AlphaFoldDB" id="A0A9D6Z962"/>
<sequence>MGFFGKLWARLRGIFIGAGNDIVSSSPEAIRATYAAAIDDAKRRYKEMEQAVALLARERDRTEMTLKDLEKEEVELQRKLDGALASAEADPTNPAHREAGTRYLARIKEIGDKQVSLITALETERRKVEDYKFRLRSFTEEIGRLQKEQGEMVAEFVSTQQVIQLEDRLKGLGETAVDESIVAIRERVATMRSHAKIATEMGTATLEAQDQAYEHVGTEKEAASKFDELLKARTSVKAGVSDKERELG</sequence>
<feature type="coiled-coil region" evidence="1">
    <location>
        <begin position="31"/>
        <end position="86"/>
    </location>
</feature>
<dbReference type="Proteomes" id="UP000807825">
    <property type="component" value="Unassembled WGS sequence"/>
</dbReference>
<keyword evidence="1" id="KW-0175">Coiled coil</keyword>
<name>A0A9D6Z962_9BACT</name>
<evidence type="ECO:0008006" key="4">
    <source>
        <dbReference type="Google" id="ProtNLM"/>
    </source>
</evidence>